<keyword evidence="2" id="KW-1185">Reference proteome</keyword>
<dbReference type="GeneID" id="5481345"/>
<dbReference type="RefSeq" id="XP_001585176.1">
    <property type="nucleotide sequence ID" value="XM_001585126.1"/>
</dbReference>
<organism evidence="1 2">
    <name type="scientific">Sclerotinia sclerotiorum (strain ATCC 18683 / 1980 / Ss-1)</name>
    <name type="common">White mold</name>
    <name type="synonym">Whetzelinia sclerotiorum</name>
    <dbReference type="NCBI Taxonomy" id="665079"/>
    <lineage>
        <taxon>Eukaryota</taxon>
        <taxon>Fungi</taxon>
        <taxon>Dikarya</taxon>
        <taxon>Ascomycota</taxon>
        <taxon>Pezizomycotina</taxon>
        <taxon>Leotiomycetes</taxon>
        <taxon>Helotiales</taxon>
        <taxon>Sclerotiniaceae</taxon>
        <taxon>Sclerotinia</taxon>
    </lineage>
</organism>
<evidence type="ECO:0000313" key="2">
    <source>
        <dbReference type="Proteomes" id="UP000001312"/>
    </source>
</evidence>
<dbReference type="KEGG" id="ssl:SS1G_13744"/>
<dbReference type="AlphaFoldDB" id="A7F814"/>
<accession>A7F814</accession>
<dbReference type="HOGENOM" id="CLU_2484688_0_0_1"/>
<proteinExistence type="predicted"/>
<dbReference type="Proteomes" id="UP000001312">
    <property type="component" value="Unassembled WGS sequence"/>
</dbReference>
<protein>
    <submittedName>
        <fullName evidence="1">Uncharacterized protein</fullName>
    </submittedName>
</protein>
<name>A7F814_SCLS1</name>
<gene>
    <name evidence="1" type="ORF">SS1G_13744</name>
</gene>
<evidence type="ECO:0000313" key="1">
    <source>
        <dbReference type="EMBL" id="EDN98885.1"/>
    </source>
</evidence>
<dbReference type="EMBL" id="CH476647">
    <property type="protein sequence ID" value="EDN98885.1"/>
    <property type="molecule type" value="Genomic_DNA"/>
</dbReference>
<sequence length="87" mass="9537">MGVLIILRSATEHPRNFCAGKKAIGKKRAETTPQDVGQRLMICPWCPILGNGDSLGEAFGILELHKYSTRCLAANTKVTTFTRKFAS</sequence>
<reference evidence="2" key="1">
    <citation type="journal article" date="2011" name="PLoS Genet.">
        <title>Genomic analysis of the necrotrophic fungal pathogens Sclerotinia sclerotiorum and Botrytis cinerea.</title>
        <authorList>
            <person name="Amselem J."/>
            <person name="Cuomo C.A."/>
            <person name="van Kan J.A."/>
            <person name="Viaud M."/>
            <person name="Benito E.P."/>
            <person name="Couloux A."/>
            <person name="Coutinho P.M."/>
            <person name="de Vries R.P."/>
            <person name="Dyer P.S."/>
            <person name="Fillinger S."/>
            <person name="Fournier E."/>
            <person name="Gout L."/>
            <person name="Hahn M."/>
            <person name="Kohn L."/>
            <person name="Lapalu N."/>
            <person name="Plummer K.M."/>
            <person name="Pradier J.M."/>
            <person name="Quevillon E."/>
            <person name="Sharon A."/>
            <person name="Simon A."/>
            <person name="ten Have A."/>
            <person name="Tudzynski B."/>
            <person name="Tudzynski P."/>
            <person name="Wincker P."/>
            <person name="Andrew M."/>
            <person name="Anthouard V."/>
            <person name="Beever R.E."/>
            <person name="Beffa R."/>
            <person name="Benoit I."/>
            <person name="Bouzid O."/>
            <person name="Brault B."/>
            <person name="Chen Z."/>
            <person name="Choquer M."/>
            <person name="Collemare J."/>
            <person name="Cotton P."/>
            <person name="Danchin E.G."/>
            <person name="Da Silva C."/>
            <person name="Gautier A."/>
            <person name="Giraud C."/>
            <person name="Giraud T."/>
            <person name="Gonzalez C."/>
            <person name="Grossetete S."/>
            <person name="Guldener U."/>
            <person name="Henrissat B."/>
            <person name="Howlett B.J."/>
            <person name="Kodira C."/>
            <person name="Kretschmer M."/>
            <person name="Lappartient A."/>
            <person name="Leroch M."/>
            <person name="Levis C."/>
            <person name="Mauceli E."/>
            <person name="Neuveglise C."/>
            <person name="Oeser B."/>
            <person name="Pearson M."/>
            <person name="Poulain J."/>
            <person name="Poussereau N."/>
            <person name="Quesneville H."/>
            <person name="Rascle C."/>
            <person name="Schumacher J."/>
            <person name="Segurens B."/>
            <person name="Sexton A."/>
            <person name="Silva E."/>
            <person name="Sirven C."/>
            <person name="Soanes D.M."/>
            <person name="Talbot N.J."/>
            <person name="Templeton M."/>
            <person name="Yandava C."/>
            <person name="Yarden O."/>
            <person name="Zeng Q."/>
            <person name="Rollins J.A."/>
            <person name="Lebrun M.H."/>
            <person name="Dickman M."/>
        </authorList>
    </citation>
    <scope>NUCLEOTIDE SEQUENCE [LARGE SCALE GENOMIC DNA]</scope>
    <source>
        <strain evidence="2">ATCC 18683 / 1980 / Ss-1</strain>
    </source>
</reference>
<dbReference type="InParanoid" id="A7F814"/>